<dbReference type="STRING" id="888268.A0A1E5V2C9"/>
<feature type="binding site" evidence="18">
    <location>
        <position position="259"/>
    </location>
    <ligand>
        <name>Ca(2+)</name>
        <dbReference type="ChEBI" id="CHEBI:29108"/>
        <label>2</label>
    </ligand>
</feature>
<evidence type="ECO:0000313" key="23">
    <source>
        <dbReference type="EMBL" id="OEL19323.1"/>
    </source>
</evidence>
<evidence type="ECO:0000256" key="14">
    <source>
        <dbReference type="ARBA" id="ARBA00023180"/>
    </source>
</evidence>
<keyword evidence="6 21" id="KW-0575">Peroxidase</keyword>
<evidence type="ECO:0000256" key="21">
    <source>
        <dbReference type="RuleBase" id="RU362060"/>
    </source>
</evidence>
<evidence type="ECO:0000256" key="20">
    <source>
        <dbReference type="PIRSR" id="PIRSR600823-5"/>
    </source>
</evidence>
<feature type="disulfide bond" evidence="20">
    <location>
        <begin position="53"/>
        <end position="134"/>
    </location>
</feature>
<evidence type="ECO:0000256" key="7">
    <source>
        <dbReference type="ARBA" id="ARBA00022617"/>
    </source>
</evidence>
<comment type="subcellular location">
    <subcellularLocation>
        <location evidence="2 21">Secreted</location>
    </subcellularLocation>
</comment>
<evidence type="ECO:0000256" key="13">
    <source>
        <dbReference type="ARBA" id="ARBA00023157"/>
    </source>
</evidence>
<evidence type="ECO:0000256" key="18">
    <source>
        <dbReference type="PIRSR" id="PIRSR600823-3"/>
    </source>
</evidence>
<evidence type="ECO:0000259" key="22">
    <source>
        <dbReference type="PROSITE" id="PS50873"/>
    </source>
</evidence>
<keyword evidence="15 21" id="KW-0376">Hydrogen peroxide</keyword>
<dbReference type="CDD" id="cd00693">
    <property type="entry name" value="secretory_peroxidase"/>
    <property type="match status" value="1"/>
</dbReference>
<comment type="function">
    <text evidence="21">Removal of H(2)O(2), oxidation of toxic reductants, biosynthesis and degradation of lignin, suberization, auxin catabolism, response to environmental stresses such as wounding, pathogen attack and oxidative stress.</text>
</comment>
<keyword evidence="10 18" id="KW-0106">Calcium</keyword>
<evidence type="ECO:0000256" key="16">
    <source>
        <dbReference type="PIRSR" id="PIRSR600823-1"/>
    </source>
</evidence>
<name>A0A1E5V2C9_9POAL</name>
<feature type="domain" description="Plant heme peroxidase family profile" evidence="22">
    <location>
        <begin position="43"/>
        <end position="339"/>
    </location>
</feature>
<evidence type="ECO:0000256" key="4">
    <source>
        <dbReference type="ARBA" id="ARBA00012313"/>
    </source>
</evidence>
<dbReference type="PROSITE" id="PS50873">
    <property type="entry name" value="PEROXIDASE_4"/>
    <property type="match status" value="1"/>
</dbReference>
<evidence type="ECO:0000256" key="8">
    <source>
        <dbReference type="ARBA" id="ARBA00022723"/>
    </source>
</evidence>
<dbReference type="InterPro" id="IPR000823">
    <property type="entry name" value="Peroxidase_pln"/>
</dbReference>
<dbReference type="SUPFAM" id="SSF48113">
    <property type="entry name" value="Heme-dependent peroxidases"/>
    <property type="match status" value="1"/>
</dbReference>
<protein>
    <recommendedName>
        <fullName evidence="4 21">Peroxidase</fullName>
        <ecNumber evidence="4 21">1.11.1.7</ecNumber>
    </recommendedName>
</protein>
<feature type="active site" description="Proton acceptor" evidence="16">
    <location>
        <position position="84"/>
    </location>
</feature>
<feature type="binding site" evidence="17">
    <location>
        <position position="183"/>
    </location>
    <ligand>
        <name>substrate</name>
    </ligand>
</feature>
<evidence type="ECO:0000313" key="24">
    <source>
        <dbReference type="Proteomes" id="UP000095767"/>
    </source>
</evidence>
<gene>
    <name evidence="23" type="ORF">BAE44_0019658</name>
</gene>
<comment type="cofactor">
    <cofactor evidence="18 21">
        <name>Ca(2+)</name>
        <dbReference type="ChEBI" id="CHEBI:29108"/>
    </cofactor>
    <text evidence="18 21">Binds 2 calcium ions per subunit.</text>
</comment>
<dbReference type="InterPro" id="IPR010255">
    <property type="entry name" value="Haem_peroxidase_sf"/>
</dbReference>
<dbReference type="GO" id="GO:0140825">
    <property type="term" value="F:lactoperoxidase activity"/>
    <property type="evidence" value="ECO:0007669"/>
    <property type="project" value="UniProtKB-EC"/>
</dbReference>
<sequence>MAASRRCAAVPAATLALVAALLMSAPAAAEVAAAGRYPPLAPGLSFDHYKKSCPKAESIVKDFLKAAIRQNVGLAAALIRLHFHDCFVQGCDASILLDSTPTEKSEQEAGPNLTLRPAAFKAINDIRDHLEKACGRVVSCADIVALAARDSVQLGGGPAYRVPLGRRDSLKPASQDTVNGALPAPTSKVTTLLGALSKINLDATDLVALSGGHTVGIAHCSSFENRLFPTQDATMNQRFAGHLKLTCPVVGTVNTTVNDIRTPNTFDNKYYVDLLNREGLFTSDQDLFTDGRTRPIVENFARSQKAFFEQFIFSYVKMGQIQVLTGSQGQIRANCSARNAGSNDDLPWSVVESVVDAAESLVL</sequence>
<comment type="similarity">
    <text evidence="3">Belongs to the peroxidase family. Ascorbate peroxidase subfamily.</text>
</comment>
<dbReference type="InterPro" id="IPR019793">
    <property type="entry name" value="Peroxidases_heam-ligand_BS"/>
</dbReference>
<accession>A0A1E5V2C9</accession>
<feature type="binding site" evidence="18">
    <location>
        <position position="267"/>
    </location>
    <ligand>
        <name>Ca(2+)</name>
        <dbReference type="ChEBI" id="CHEBI:29108"/>
        <label>2</label>
    </ligand>
</feature>
<feature type="disulfide bond" evidence="20">
    <location>
        <begin position="140"/>
        <end position="335"/>
    </location>
</feature>
<evidence type="ECO:0000256" key="15">
    <source>
        <dbReference type="ARBA" id="ARBA00023324"/>
    </source>
</evidence>
<dbReference type="Gene3D" id="1.10.420.10">
    <property type="entry name" value="Peroxidase, domain 2"/>
    <property type="match status" value="1"/>
</dbReference>
<evidence type="ECO:0000256" key="3">
    <source>
        <dbReference type="ARBA" id="ARBA00006873"/>
    </source>
</evidence>
<dbReference type="Proteomes" id="UP000095767">
    <property type="component" value="Unassembled WGS sequence"/>
</dbReference>
<dbReference type="GO" id="GO:0020037">
    <property type="term" value="F:heme binding"/>
    <property type="evidence" value="ECO:0007669"/>
    <property type="project" value="UniProtKB-UniRule"/>
</dbReference>
<feature type="binding site" evidence="18">
    <location>
        <position position="90"/>
    </location>
    <ligand>
        <name>Ca(2+)</name>
        <dbReference type="ChEBI" id="CHEBI:29108"/>
        <label>1</label>
    </ligand>
</feature>
<evidence type="ECO:0000256" key="2">
    <source>
        <dbReference type="ARBA" id="ARBA00004613"/>
    </source>
</evidence>
<dbReference type="Gene3D" id="1.10.520.10">
    <property type="match status" value="1"/>
</dbReference>
<dbReference type="PRINTS" id="PR00461">
    <property type="entry name" value="PLPEROXIDASE"/>
</dbReference>
<feature type="binding site" evidence="18">
    <location>
        <position position="88"/>
    </location>
    <ligand>
        <name>Ca(2+)</name>
        <dbReference type="ChEBI" id="CHEBI:29108"/>
        <label>1</label>
    </ligand>
</feature>
<reference evidence="23 24" key="1">
    <citation type="submission" date="2016-09" db="EMBL/GenBank/DDBJ databases">
        <title>The draft genome of Dichanthelium oligosanthes: A C3 panicoid grass species.</title>
        <authorList>
            <person name="Studer A.J."/>
            <person name="Schnable J.C."/>
            <person name="Brutnell T.P."/>
        </authorList>
    </citation>
    <scope>NUCLEOTIDE SEQUENCE [LARGE SCALE GENOMIC DNA]</scope>
    <source>
        <strain evidence="24">cv. Kellogg 1175</strain>
        <tissue evidence="23">Leaf</tissue>
    </source>
</reference>
<feature type="binding site" evidence="18">
    <location>
        <position position="262"/>
    </location>
    <ligand>
        <name>Ca(2+)</name>
        <dbReference type="ChEBI" id="CHEBI:29108"/>
        <label>2</label>
    </ligand>
</feature>
<feature type="site" description="Transition state stabilizer" evidence="19">
    <location>
        <position position="80"/>
    </location>
</feature>
<evidence type="ECO:0000256" key="9">
    <source>
        <dbReference type="ARBA" id="ARBA00022729"/>
    </source>
</evidence>
<keyword evidence="11 21" id="KW-0560">Oxidoreductase</keyword>
<proteinExistence type="inferred from homology"/>
<dbReference type="Pfam" id="PF00141">
    <property type="entry name" value="peroxidase"/>
    <property type="match status" value="1"/>
</dbReference>
<comment type="cofactor">
    <cofactor evidence="18 21">
        <name>heme b</name>
        <dbReference type="ChEBI" id="CHEBI:60344"/>
    </cofactor>
    <text evidence="18 21">Binds 1 heme b (iron(II)-protoporphyrin IX) group per subunit.</text>
</comment>
<feature type="signal peptide" evidence="21">
    <location>
        <begin position="1"/>
        <end position="29"/>
    </location>
</feature>
<feature type="binding site" evidence="18">
    <location>
        <position position="94"/>
    </location>
    <ligand>
        <name>Ca(2+)</name>
        <dbReference type="ChEBI" id="CHEBI:29108"/>
        <label>1</label>
    </ligand>
</feature>
<keyword evidence="24" id="KW-1185">Reference proteome</keyword>
<keyword evidence="14" id="KW-0325">Glycoprotein</keyword>
<dbReference type="FunFam" id="1.10.420.10:FF:000006">
    <property type="entry name" value="Peroxidase"/>
    <property type="match status" value="1"/>
</dbReference>
<keyword evidence="5 21" id="KW-0964">Secreted</keyword>
<dbReference type="FunFam" id="1.10.520.10:FF:000009">
    <property type="entry name" value="Peroxidase"/>
    <property type="match status" value="1"/>
</dbReference>
<evidence type="ECO:0000256" key="6">
    <source>
        <dbReference type="ARBA" id="ARBA00022559"/>
    </source>
</evidence>
<dbReference type="EMBL" id="LWDX02053974">
    <property type="protein sequence ID" value="OEL19323.1"/>
    <property type="molecule type" value="Genomic_DNA"/>
</dbReference>
<dbReference type="PROSITE" id="PS00436">
    <property type="entry name" value="PEROXIDASE_2"/>
    <property type="match status" value="1"/>
</dbReference>
<keyword evidence="9 21" id="KW-0732">Signal</keyword>
<comment type="similarity">
    <text evidence="21">Belongs to the peroxidase family. Classical plant (class III) peroxidase subfamily.</text>
</comment>
<evidence type="ECO:0000256" key="1">
    <source>
        <dbReference type="ARBA" id="ARBA00000189"/>
    </source>
</evidence>
<dbReference type="InterPro" id="IPR019794">
    <property type="entry name" value="Peroxidases_AS"/>
</dbReference>
<feature type="binding site" evidence="18">
    <location>
        <position position="106"/>
    </location>
    <ligand>
        <name>Ca(2+)</name>
        <dbReference type="ChEBI" id="CHEBI:29108"/>
        <label>1</label>
    </ligand>
</feature>
<dbReference type="PRINTS" id="PR00458">
    <property type="entry name" value="PEROXIDASE"/>
</dbReference>
<evidence type="ECO:0000256" key="12">
    <source>
        <dbReference type="ARBA" id="ARBA00023004"/>
    </source>
</evidence>
<feature type="disulfide bond" evidence="20">
    <location>
        <begin position="86"/>
        <end position="91"/>
    </location>
</feature>
<feature type="binding site" description="axial binding residue" evidence="18">
    <location>
        <position position="213"/>
    </location>
    <ligand>
        <name>heme b</name>
        <dbReference type="ChEBI" id="CHEBI:60344"/>
    </ligand>
    <ligandPart>
        <name>Fe</name>
        <dbReference type="ChEBI" id="CHEBI:18248"/>
    </ligandPart>
</feature>
<dbReference type="PROSITE" id="PS00435">
    <property type="entry name" value="PEROXIDASE_1"/>
    <property type="match status" value="1"/>
</dbReference>
<dbReference type="InterPro" id="IPR002016">
    <property type="entry name" value="Haem_peroxidase"/>
</dbReference>
<dbReference type="EC" id="1.11.1.7" evidence="4 21"/>
<organism evidence="23 24">
    <name type="scientific">Dichanthelium oligosanthes</name>
    <dbReference type="NCBI Taxonomy" id="888268"/>
    <lineage>
        <taxon>Eukaryota</taxon>
        <taxon>Viridiplantae</taxon>
        <taxon>Streptophyta</taxon>
        <taxon>Embryophyta</taxon>
        <taxon>Tracheophyta</taxon>
        <taxon>Spermatophyta</taxon>
        <taxon>Magnoliopsida</taxon>
        <taxon>Liliopsida</taxon>
        <taxon>Poales</taxon>
        <taxon>Poaceae</taxon>
        <taxon>PACMAD clade</taxon>
        <taxon>Panicoideae</taxon>
        <taxon>Panicodae</taxon>
        <taxon>Paniceae</taxon>
        <taxon>Dichantheliinae</taxon>
        <taxon>Dichanthelium</taxon>
    </lineage>
</organism>
<dbReference type="InterPro" id="IPR033905">
    <property type="entry name" value="Secretory_peroxidase"/>
</dbReference>
<evidence type="ECO:0000256" key="5">
    <source>
        <dbReference type="ARBA" id="ARBA00022525"/>
    </source>
</evidence>
<keyword evidence="8 18" id="KW-0479">Metal-binding</keyword>
<dbReference type="AlphaFoldDB" id="A0A1E5V2C9"/>
<keyword evidence="7 21" id="KW-0349">Heme</keyword>
<comment type="caution">
    <text evidence="23">The sequence shown here is derived from an EMBL/GenBank/DDBJ whole genome shotgun (WGS) entry which is preliminary data.</text>
</comment>
<evidence type="ECO:0000256" key="10">
    <source>
        <dbReference type="ARBA" id="ARBA00022837"/>
    </source>
</evidence>
<feature type="binding site" evidence="18">
    <location>
        <position position="214"/>
    </location>
    <ligand>
        <name>Ca(2+)</name>
        <dbReference type="ChEBI" id="CHEBI:29108"/>
        <label>2</label>
    </ligand>
</feature>
<dbReference type="GO" id="GO:0006979">
    <property type="term" value="P:response to oxidative stress"/>
    <property type="evidence" value="ECO:0007669"/>
    <property type="project" value="UniProtKB-UniRule"/>
</dbReference>
<feature type="binding site" evidence="18">
    <location>
        <position position="92"/>
    </location>
    <ligand>
        <name>Ca(2+)</name>
        <dbReference type="ChEBI" id="CHEBI:29108"/>
        <label>1</label>
    </ligand>
</feature>
<dbReference type="OrthoDB" id="2113341at2759"/>
<evidence type="ECO:0000256" key="19">
    <source>
        <dbReference type="PIRSR" id="PIRSR600823-4"/>
    </source>
</evidence>
<dbReference type="PANTHER" id="PTHR31517:SF48">
    <property type="entry name" value="PEROXIDASE 16-RELATED"/>
    <property type="match status" value="1"/>
</dbReference>
<dbReference type="GO" id="GO:0005576">
    <property type="term" value="C:extracellular region"/>
    <property type="evidence" value="ECO:0007669"/>
    <property type="project" value="UniProtKB-SubCell"/>
</dbReference>
<feature type="disulfide bond" evidence="20">
    <location>
        <begin position="220"/>
        <end position="247"/>
    </location>
</feature>
<keyword evidence="13 20" id="KW-1015">Disulfide bond</keyword>
<feature type="chain" id="PRO_5009028211" description="Peroxidase" evidence="21">
    <location>
        <begin position="30"/>
        <end position="363"/>
    </location>
</feature>
<evidence type="ECO:0000256" key="17">
    <source>
        <dbReference type="PIRSR" id="PIRSR600823-2"/>
    </source>
</evidence>
<evidence type="ECO:0000256" key="11">
    <source>
        <dbReference type="ARBA" id="ARBA00023002"/>
    </source>
</evidence>
<dbReference type="PANTHER" id="PTHR31517">
    <property type="match status" value="1"/>
</dbReference>
<dbReference type="GO" id="GO:0042744">
    <property type="term" value="P:hydrogen peroxide catabolic process"/>
    <property type="evidence" value="ECO:0007669"/>
    <property type="project" value="UniProtKB-KW"/>
</dbReference>
<dbReference type="GO" id="GO:0046872">
    <property type="term" value="F:metal ion binding"/>
    <property type="evidence" value="ECO:0007669"/>
    <property type="project" value="UniProtKB-UniRule"/>
</dbReference>
<keyword evidence="12 18" id="KW-0408">Iron</keyword>
<comment type="catalytic activity">
    <reaction evidence="1 21">
        <text>2 a phenolic donor + H2O2 = 2 a phenolic radical donor + 2 H2O</text>
        <dbReference type="Rhea" id="RHEA:56136"/>
        <dbReference type="ChEBI" id="CHEBI:15377"/>
        <dbReference type="ChEBI" id="CHEBI:16240"/>
        <dbReference type="ChEBI" id="CHEBI:139520"/>
        <dbReference type="ChEBI" id="CHEBI:139521"/>
        <dbReference type="EC" id="1.11.1.7"/>
    </reaction>
</comment>
<feature type="binding site" evidence="18">
    <location>
        <position position="85"/>
    </location>
    <ligand>
        <name>Ca(2+)</name>
        <dbReference type="ChEBI" id="CHEBI:29108"/>
        <label>1</label>
    </ligand>
</feature>